<dbReference type="AlphaFoldDB" id="A0A418T1Q5"/>
<dbReference type="OrthoDB" id="7778779at2"/>
<evidence type="ECO:0000313" key="2">
    <source>
        <dbReference type="EMBL" id="RJE87132.1"/>
    </source>
</evidence>
<sequence length="193" mass="21581">MSPQGRPSSRGPALERGQDQYRLCRSERLRTRPVARRSAIHCSSDREGLIPVTYASVIQLKEVIPVRDLELLTDFEREGEASDTRLERALTDATSEINSYIGKVVHLPLNEPPHLLTVICRDLAMHRLYLNLGHDMTSLDKVRKNWIETLKSIQSGESSIGDDGNGPDQLTSPGVAMTDGPPRHLTRDSLRGY</sequence>
<accession>A0A418T1Q5</accession>
<name>A0A418T1Q5_9RHOB</name>
<reference evidence="3" key="1">
    <citation type="submission" date="2018-09" db="EMBL/GenBank/DDBJ databases">
        <title>Acidovorax cavernicola nov. sp. isolated from Gruta de las Maravillas (Aracena, Spain).</title>
        <authorList>
            <person name="Jurado V."/>
            <person name="Gutierrez-Patricio S."/>
            <person name="Gonzalez-Pimentel J.L."/>
            <person name="Miller A.Z."/>
            <person name="Laiz L."/>
            <person name="Saiz-Jimenez C."/>
        </authorList>
    </citation>
    <scope>NUCLEOTIDE SEQUENCE [LARGE SCALE GENOMIC DNA]</scope>
    <source>
        <strain evidence="3">1011MAR3C25</strain>
    </source>
</reference>
<proteinExistence type="predicted"/>
<keyword evidence="3" id="KW-1185">Reference proteome</keyword>
<gene>
    <name evidence="2" type="ORF">D3P04_05120</name>
</gene>
<dbReference type="EMBL" id="QZCG01000003">
    <property type="protein sequence ID" value="RJE87132.1"/>
    <property type="molecule type" value="Genomic_DNA"/>
</dbReference>
<organism evidence="2 3">
    <name type="scientific">Paracoccus onubensis</name>
    <dbReference type="NCBI Taxonomy" id="1675788"/>
    <lineage>
        <taxon>Bacteria</taxon>
        <taxon>Pseudomonadati</taxon>
        <taxon>Pseudomonadota</taxon>
        <taxon>Alphaproteobacteria</taxon>
        <taxon>Rhodobacterales</taxon>
        <taxon>Paracoccaceae</taxon>
        <taxon>Paracoccus</taxon>
    </lineage>
</organism>
<dbReference type="InterPro" id="IPR009752">
    <property type="entry name" value="Phage_Mu_GpJ"/>
</dbReference>
<evidence type="ECO:0000256" key="1">
    <source>
        <dbReference type="SAM" id="MobiDB-lite"/>
    </source>
</evidence>
<comment type="caution">
    <text evidence="2">The sequence shown here is derived from an EMBL/GenBank/DDBJ whole genome shotgun (WGS) entry which is preliminary data.</text>
</comment>
<evidence type="ECO:0000313" key="3">
    <source>
        <dbReference type="Proteomes" id="UP000284202"/>
    </source>
</evidence>
<dbReference type="Pfam" id="PF07030">
    <property type="entry name" value="Phage_Mu_Gp36"/>
    <property type="match status" value="1"/>
</dbReference>
<dbReference type="Proteomes" id="UP000284202">
    <property type="component" value="Unassembled WGS sequence"/>
</dbReference>
<protein>
    <submittedName>
        <fullName evidence="2">DUF1320 domain-containing protein</fullName>
    </submittedName>
</protein>
<feature type="compositionally biased region" description="Basic and acidic residues" evidence="1">
    <location>
        <begin position="181"/>
        <end position="193"/>
    </location>
</feature>
<feature type="region of interest" description="Disordered" evidence="1">
    <location>
        <begin position="157"/>
        <end position="193"/>
    </location>
</feature>